<evidence type="ECO:0000313" key="2">
    <source>
        <dbReference type="Proteomes" id="UP001143362"/>
    </source>
</evidence>
<evidence type="ECO:0000313" key="1">
    <source>
        <dbReference type="EMBL" id="MCX2980881.1"/>
    </source>
</evidence>
<dbReference type="RefSeq" id="WP_279244863.1">
    <property type="nucleotide sequence ID" value="NZ_SHNN01000001.1"/>
</dbReference>
<gene>
    <name evidence="1" type="ORF">EYC98_08385</name>
</gene>
<dbReference type="Proteomes" id="UP001143362">
    <property type="component" value="Unassembled WGS sequence"/>
</dbReference>
<name>A0ABT3TGJ2_9GAMM</name>
<comment type="caution">
    <text evidence="1">The sequence shown here is derived from an EMBL/GenBank/DDBJ whole genome shotgun (WGS) entry which is preliminary data.</text>
</comment>
<proteinExistence type="predicted"/>
<organism evidence="1 2">
    <name type="scientific">Candidatus Litorirhabdus singularis</name>
    <dbReference type="NCBI Taxonomy" id="2518993"/>
    <lineage>
        <taxon>Bacteria</taxon>
        <taxon>Pseudomonadati</taxon>
        <taxon>Pseudomonadota</taxon>
        <taxon>Gammaproteobacteria</taxon>
        <taxon>Cellvibrionales</taxon>
        <taxon>Halieaceae</taxon>
        <taxon>Candidatus Litorirhabdus</taxon>
    </lineage>
</organism>
<reference evidence="1" key="1">
    <citation type="submission" date="2019-02" db="EMBL/GenBank/DDBJ databases">
        <authorList>
            <person name="Li S.-H."/>
        </authorList>
    </citation>
    <scope>NUCLEOTIDE SEQUENCE</scope>
    <source>
        <strain evidence="1">IMCC14734</strain>
    </source>
</reference>
<protein>
    <submittedName>
        <fullName evidence="1">Uncharacterized protein</fullName>
    </submittedName>
</protein>
<accession>A0ABT3TGJ2</accession>
<sequence>MSIVTLICPDQKASSALVRSSACRGYVVELDPQSDGPPKMLENLMGNVVHFRSLDRVRDALRQRGVRHATLVQQHACEELGALGVSTRKEVGVSVLYEADS</sequence>
<keyword evidence="2" id="KW-1185">Reference proteome</keyword>
<dbReference type="EMBL" id="SHNN01000001">
    <property type="protein sequence ID" value="MCX2980881.1"/>
    <property type="molecule type" value="Genomic_DNA"/>
</dbReference>